<keyword evidence="4 8" id="KW-1133">Transmembrane helix</keyword>
<feature type="domain" description="ABC3 transporter permease C-terminal" evidence="9">
    <location>
        <begin position="286"/>
        <end position="407"/>
    </location>
</feature>
<evidence type="ECO:0000256" key="5">
    <source>
        <dbReference type="ARBA" id="ARBA00023136"/>
    </source>
</evidence>
<keyword evidence="12" id="KW-1185">Reference proteome</keyword>
<dbReference type="PANTHER" id="PTHR30572">
    <property type="entry name" value="MEMBRANE COMPONENT OF TRANSPORTER-RELATED"/>
    <property type="match status" value="1"/>
</dbReference>
<evidence type="ECO:0000256" key="1">
    <source>
        <dbReference type="ARBA" id="ARBA00004651"/>
    </source>
</evidence>
<dbReference type="Proteomes" id="UP000675554">
    <property type="component" value="Unassembled WGS sequence"/>
</dbReference>
<dbReference type="AlphaFoldDB" id="A0A8T4IZT9"/>
<feature type="transmembrane region" description="Helical" evidence="8">
    <location>
        <begin position="283"/>
        <end position="307"/>
    </location>
</feature>
<feature type="transmembrane region" description="Helical" evidence="8">
    <location>
        <begin position="456"/>
        <end position="476"/>
    </location>
</feature>
<protein>
    <submittedName>
        <fullName evidence="11">ABC transporter permease</fullName>
    </submittedName>
</protein>
<gene>
    <name evidence="11" type="ORF">KDA82_27385</name>
</gene>
<evidence type="ECO:0000256" key="6">
    <source>
        <dbReference type="ARBA" id="ARBA00038076"/>
    </source>
</evidence>
<evidence type="ECO:0000256" key="7">
    <source>
        <dbReference type="SAM" id="MobiDB-lite"/>
    </source>
</evidence>
<evidence type="ECO:0000256" key="4">
    <source>
        <dbReference type="ARBA" id="ARBA00022989"/>
    </source>
</evidence>
<dbReference type="GO" id="GO:0005886">
    <property type="term" value="C:plasma membrane"/>
    <property type="evidence" value="ECO:0007669"/>
    <property type="project" value="UniProtKB-SubCell"/>
</dbReference>
<evidence type="ECO:0000259" key="9">
    <source>
        <dbReference type="Pfam" id="PF02687"/>
    </source>
</evidence>
<feature type="transmembrane region" description="Helical" evidence="8">
    <location>
        <begin position="832"/>
        <end position="851"/>
    </location>
</feature>
<feature type="transmembrane region" description="Helical" evidence="8">
    <location>
        <begin position="790"/>
        <end position="812"/>
    </location>
</feature>
<feature type="transmembrane region" description="Helical" evidence="8">
    <location>
        <begin position="373"/>
        <end position="397"/>
    </location>
</feature>
<feature type="transmembrane region" description="Helical" evidence="8">
    <location>
        <begin position="327"/>
        <end position="353"/>
    </location>
</feature>
<comment type="similarity">
    <text evidence="6">Belongs to the ABC-4 integral membrane protein family.</text>
</comment>
<evidence type="ECO:0000313" key="12">
    <source>
        <dbReference type="Proteomes" id="UP000675554"/>
    </source>
</evidence>
<accession>A0A8T4IZT9</accession>
<evidence type="ECO:0000256" key="8">
    <source>
        <dbReference type="SAM" id="Phobius"/>
    </source>
</evidence>
<feature type="transmembrane region" description="Helical" evidence="8">
    <location>
        <begin position="738"/>
        <end position="763"/>
    </location>
</feature>
<dbReference type="Pfam" id="PF12704">
    <property type="entry name" value="MacB_PCD"/>
    <property type="match status" value="2"/>
</dbReference>
<feature type="domain" description="MacB-like periplasmic core" evidence="10">
    <location>
        <begin position="17"/>
        <end position="250"/>
    </location>
</feature>
<feature type="domain" description="MacB-like periplasmic core" evidence="10">
    <location>
        <begin position="510"/>
        <end position="708"/>
    </location>
</feature>
<dbReference type="InterPro" id="IPR050250">
    <property type="entry name" value="Macrolide_Exporter_MacB"/>
</dbReference>
<dbReference type="InterPro" id="IPR003838">
    <property type="entry name" value="ABC3_permease_C"/>
</dbReference>
<comment type="subcellular location">
    <subcellularLocation>
        <location evidence="1">Cell membrane</location>
        <topology evidence="1">Multi-pass membrane protein</topology>
    </subcellularLocation>
</comment>
<dbReference type="InterPro" id="IPR025857">
    <property type="entry name" value="MacB_PCD"/>
</dbReference>
<reference evidence="11" key="1">
    <citation type="submission" date="2021-04" db="EMBL/GenBank/DDBJ databases">
        <title>Sequencing of actinobacteria type strains.</title>
        <authorList>
            <person name="Nguyen G.-S."/>
            <person name="Wentzel A."/>
        </authorList>
    </citation>
    <scope>NUCLEOTIDE SEQUENCE</scope>
    <source>
        <strain evidence="11">DSM 42095</strain>
    </source>
</reference>
<sequence>MLRTAVRNVFAHKARLIMTALAVMLGVAFVSGTLVFGDSVAQALRGASAKNLEGVAVSVQGDSEFAEEGVGEDRHTALTSDLAEKVRALPSVASVRPTVNGNATLAAKDGEPLNTDNTWQNLALNYAPDSPDSPDARNGDPGGKDSQFPLAEGRGPADSGELALDRRTAEKAGYRVGDTVRFATDGPALTKKLVGVVDTDDPRVTAGGSLALLDTATAQKLFLQPGQFDELTVRSTPGTDEEKLTHEVRALLPTDGITVTSGTTLANEQADQIAKSTEWLTRMLLVFAGIALFVGVFIIANTFTMLIAQRSRETALLRAVGASRRQVVRAVLIEAGLLGLVASAAGFGLGLGIAALLRPLLNASGAGMPGGPLVVSAGTLGWSLVVGVGVTVFAAWLPSRKAAKIAPVEALSSVDQAPKRRGMVLRNTLGGLLTGLGVLIMLYVSTQDDGAEDNLMAAAAGALLTMTGMIVLAPLLSRPLVSLAGAVTTRLFGVSGKLAKENALRNPRRTAATASALMIGLVLITGMSVVGNSMETALKKQAVLGLTADYKVSNASYEGIDPALGAKVADTPDAASTAPVCTTFLETRGQAVTLTGADPRELGEVTDLKFSSGSLDDVGPGKIALSEEWAKKTGLSAGDTFQGTVGFDDDDKKKLTVVGVYEDTRAVEEAVGTTADVLPYAAGKKLDNILVKAAPGADMDALEHDIRTALGNSPLLQVQDQEQLTKAESSEIGTMLNMMYGLLGMAVVIAVLGVINTLAMSVFERTREIGLLRAIGLDDRGVKKMVRLESVVISLFGAALGIGTGVFLAWSSGSLMGSSVTTYETVLPWGRLTLFLLVGLAIGVLAAVWPARRAARLNVLRAVSTQ</sequence>
<feature type="domain" description="ABC3 transporter permease C-terminal" evidence="9">
    <location>
        <begin position="742"/>
        <end position="858"/>
    </location>
</feature>
<feature type="region of interest" description="Disordered" evidence="7">
    <location>
        <begin position="123"/>
        <end position="162"/>
    </location>
</feature>
<proteinExistence type="inferred from homology"/>
<evidence type="ECO:0000256" key="3">
    <source>
        <dbReference type="ARBA" id="ARBA00022692"/>
    </source>
</evidence>
<dbReference type="EMBL" id="JAGSMN010000712">
    <property type="protein sequence ID" value="MBR7676662.1"/>
    <property type="molecule type" value="Genomic_DNA"/>
</dbReference>
<feature type="transmembrane region" description="Helical" evidence="8">
    <location>
        <begin position="510"/>
        <end position="531"/>
    </location>
</feature>
<feature type="transmembrane region" description="Helical" evidence="8">
    <location>
        <begin position="424"/>
        <end position="444"/>
    </location>
</feature>
<dbReference type="PANTHER" id="PTHR30572:SF4">
    <property type="entry name" value="ABC TRANSPORTER PERMEASE YTRF"/>
    <property type="match status" value="1"/>
</dbReference>
<organism evidence="11 12">
    <name type="scientific">Streptomyces daliensis</name>
    <dbReference type="NCBI Taxonomy" id="299421"/>
    <lineage>
        <taxon>Bacteria</taxon>
        <taxon>Bacillati</taxon>
        <taxon>Actinomycetota</taxon>
        <taxon>Actinomycetes</taxon>
        <taxon>Kitasatosporales</taxon>
        <taxon>Streptomycetaceae</taxon>
        <taxon>Streptomyces</taxon>
    </lineage>
</organism>
<keyword evidence="2" id="KW-1003">Cell membrane</keyword>
<dbReference type="GO" id="GO:0022857">
    <property type="term" value="F:transmembrane transporter activity"/>
    <property type="evidence" value="ECO:0007669"/>
    <property type="project" value="TreeGrafter"/>
</dbReference>
<keyword evidence="5 8" id="KW-0472">Membrane</keyword>
<evidence type="ECO:0000259" key="10">
    <source>
        <dbReference type="Pfam" id="PF12704"/>
    </source>
</evidence>
<dbReference type="Pfam" id="PF02687">
    <property type="entry name" value="FtsX"/>
    <property type="match status" value="2"/>
</dbReference>
<evidence type="ECO:0000313" key="11">
    <source>
        <dbReference type="EMBL" id="MBR7676662.1"/>
    </source>
</evidence>
<keyword evidence="3 8" id="KW-0812">Transmembrane</keyword>
<name>A0A8T4IZT9_9ACTN</name>
<comment type="caution">
    <text evidence="11">The sequence shown here is derived from an EMBL/GenBank/DDBJ whole genome shotgun (WGS) entry which is preliminary data.</text>
</comment>
<evidence type="ECO:0000256" key="2">
    <source>
        <dbReference type="ARBA" id="ARBA00022475"/>
    </source>
</evidence>